<reference evidence="1 2" key="1">
    <citation type="submission" date="2024-05" db="EMBL/GenBank/DDBJ databases">
        <title>Genome sequencing and assembly of Indian major carp, Cirrhinus mrigala (Hamilton, 1822).</title>
        <authorList>
            <person name="Mohindra V."/>
            <person name="Chowdhury L.M."/>
            <person name="Lal K."/>
            <person name="Jena J.K."/>
        </authorList>
    </citation>
    <scope>NUCLEOTIDE SEQUENCE [LARGE SCALE GENOMIC DNA]</scope>
    <source>
        <strain evidence="1">CM1030</strain>
        <tissue evidence="1">Blood</tissue>
    </source>
</reference>
<dbReference type="Proteomes" id="UP001529510">
    <property type="component" value="Unassembled WGS sequence"/>
</dbReference>
<accession>A0ABD0RSQ3</accession>
<organism evidence="1 2">
    <name type="scientific">Cirrhinus mrigala</name>
    <name type="common">Mrigala</name>
    <dbReference type="NCBI Taxonomy" id="683832"/>
    <lineage>
        <taxon>Eukaryota</taxon>
        <taxon>Metazoa</taxon>
        <taxon>Chordata</taxon>
        <taxon>Craniata</taxon>
        <taxon>Vertebrata</taxon>
        <taxon>Euteleostomi</taxon>
        <taxon>Actinopterygii</taxon>
        <taxon>Neopterygii</taxon>
        <taxon>Teleostei</taxon>
        <taxon>Ostariophysi</taxon>
        <taxon>Cypriniformes</taxon>
        <taxon>Cyprinidae</taxon>
        <taxon>Labeoninae</taxon>
        <taxon>Labeonini</taxon>
        <taxon>Cirrhinus</taxon>
    </lineage>
</organism>
<protein>
    <submittedName>
        <fullName evidence="1">Uncharacterized protein</fullName>
    </submittedName>
</protein>
<name>A0ABD0RSQ3_CIRMR</name>
<comment type="caution">
    <text evidence="1">The sequence shown here is derived from an EMBL/GenBank/DDBJ whole genome shotgun (WGS) entry which is preliminary data.</text>
</comment>
<evidence type="ECO:0000313" key="2">
    <source>
        <dbReference type="Proteomes" id="UP001529510"/>
    </source>
</evidence>
<gene>
    <name evidence="1" type="ORF">M9458_003547</name>
</gene>
<sequence>MTQHESLVALFDNQTWYKQGVAEEFEYASHVPQAWKHPQVSVFITLLLFIVMK</sequence>
<keyword evidence="2" id="KW-1185">Reference proteome</keyword>
<dbReference type="AlphaFoldDB" id="A0ABD0RSQ3"/>
<proteinExistence type="predicted"/>
<evidence type="ECO:0000313" key="1">
    <source>
        <dbReference type="EMBL" id="KAL0200360.1"/>
    </source>
</evidence>
<dbReference type="EMBL" id="JAMKFB020000002">
    <property type="protein sequence ID" value="KAL0200360.1"/>
    <property type="molecule type" value="Genomic_DNA"/>
</dbReference>
<feature type="non-terminal residue" evidence="1">
    <location>
        <position position="53"/>
    </location>
</feature>